<accession>R9GMM1</accession>
<sequence length="57" mass="6562">MSSKNKKNEEKSYREGQIKTEGPLAEKDEVKQAEERLRENTKKSINSEIPSKGPEKE</sequence>
<dbReference type="Proteomes" id="UP000014174">
    <property type="component" value="Unassembled WGS sequence"/>
</dbReference>
<feature type="region of interest" description="Disordered" evidence="1">
    <location>
        <begin position="1"/>
        <end position="57"/>
    </location>
</feature>
<dbReference type="EMBL" id="AQPN01000140">
    <property type="protein sequence ID" value="EOR92956.1"/>
    <property type="molecule type" value="Genomic_DNA"/>
</dbReference>
<feature type="compositionally biased region" description="Basic and acidic residues" evidence="1">
    <location>
        <begin position="1"/>
        <end position="42"/>
    </location>
</feature>
<evidence type="ECO:0000313" key="2">
    <source>
        <dbReference type="EMBL" id="EOR92956.1"/>
    </source>
</evidence>
<dbReference type="RefSeq" id="WP_016197127.1">
    <property type="nucleotide sequence ID" value="NZ_AQPN01000140.1"/>
</dbReference>
<reference evidence="2 3" key="1">
    <citation type="journal article" date="2013" name="Genome Announc.">
        <title>Draft Genome Sequence of Arcticibacter svalbardensis Strain MN12-7T, a Member of the Family Sphingobacteriaceae Isolated from an Arctic Soil Sample.</title>
        <authorList>
            <person name="Shivaji S."/>
            <person name="Ara S."/>
            <person name="Prasad S."/>
            <person name="Manasa B.P."/>
            <person name="Begum Z."/>
            <person name="Singh A."/>
            <person name="Kumar Pinnaka A."/>
        </authorList>
    </citation>
    <scope>NUCLEOTIDE SEQUENCE [LARGE SCALE GENOMIC DNA]</scope>
    <source>
        <strain evidence="2 3">MN12-7</strain>
    </source>
</reference>
<proteinExistence type="predicted"/>
<evidence type="ECO:0000313" key="3">
    <source>
        <dbReference type="Proteomes" id="UP000014174"/>
    </source>
</evidence>
<protein>
    <submittedName>
        <fullName evidence="2">Uncharacterized protein</fullName>
    </submittedName>
</protein>
<comment type="caution">
    <text evidence="2">The sequence shown here is derived from an EMBL/GenBank/DDBJ whole genome shotgun (WGS) entry which is preliminary data.</text>
</comment>
<dbReference type="AlphaFoldDB" id="R9GMM1"/>
<name>R9GMM1_9SPHI</name>
<organism evidence="2 3">
    <name type="scientific">Arcticibacter svalbardensis MN12-7</name>
    <dbReference type="NCBI Taxonomy" id="1150600"/>
    <lineage>
        <taxon>Bacteria</taxon>
        <taxon>Pseudomonadati</taxon>
        <taxon>Bacteroidota</taxon>
        <taxon>Sphingobacteriia</taxon>
        <taxon>Sphingobacteriales</taxon>
        <taxon>Sphingobacteriaceae</taxon>
        <taxon>Arcticibacter</taxon>
    </lineage>
</organism>
<evidence type="ECO:0000256" key="1">
    <source>
        <dbReference type="SAM" id="MobiDB-lite"/>
    </source>
</evidence>
<gene>
    <name evidence="2" type="ORF">ADIARSV_3907</name>
</gene>
<keyword evidence="3" id="KW-1185">Reference proteome</keyword>